<dbReference type="EMBL" id="LSMT01003660">
    <property type="protein sequence ID" value="PFX11110.1"/>
    <property type="molecule type" value="Genomic_DNA"/>
</dbReference>
<evidence type="ECO:0000313" key="1">
    <source>
        <dbReference type="EMBL" id="PFX11110.1"/>
    </source>
</evidence>
<feature type="non-terminal residue" evidence="1">
    <location>
        <position position="38"/>
    </location>
</feature>
<keyword evidence="2" id="KW-1185">Reference proteome</keyword>
<evidence type="ECO:0000313" key="2">
    <source>
        <dbReference type="Proteomes" id="UP000225706"/>
    </source>
</evidence>
<proteinExistence type="predicted"/>
<organism evidence="1 2">
    <name type="scientific">Stylophora pistillata</name>
    <name type="common">Smooth cauliflower coral</name>
    <dbReference type="NCBI Taxonomy" id="50429"/>
    <lineage>
        <taxon>Eukaryota</taxon>
        <taxon>Metazoa</taxon>
        <taxon>Cnidaria</taxon>
        <taxon>Anthozoa</taxon>
        <taxon>Hexacorallia</taxon>
        <taxon>Scleractinia</taxon>
        <taxon>Astrocoeniina</taxon>
        <taxon>Pocilloporidae</taxon>
        <taxon>Stylophora</taxon>
    </lineage>
</organism>
<dbReference type="Proteomes" id="UP000225706">
    <property type="component" value="Unassembled WGS sequence"/>
</dbReference>
<dbReference type="AlphaFoldDB" id="A0A2B4R3M1"/>
<gene>
    <name evidence="1" type="ORF">AWC38_SpisGene25402</name>
</gene>
<name>A0A2B4R3M1_STYPI</name>
<sequence length="38" mass="4410">HVEGHCVYQGTIPRIHRLPGKESHRTESCCQRTSYETI</sequence>
<comment type="caution">
    <text evidence="1">The sequence shown here is derived from an EMBL/GenBank/DDBJ whole genome shotgun (WGS) entry which is preliminary data.</text>
</comment>
<feature type="non-terminal residue" evidence="1">
    <location>
        <position position="1"/>
    </location>
</feature>
<reference evidence="2" key="1">
    <citation type="journal article" date="2017" name="bioRxiv">
        <title>Comparative analysis of the genomes of Stylophora pistillata and Acropora digitifera provides evidence for extensive differences between species of corals.</title>
        <authorList>
            <person name="Voolstra C.R."/>
            <person name="Li Y."/>
            <person name="Liew Y.J."/>
            <person name="Baumgarten S."/>
            <person name="Zoccola D."/>
            <person name="Flot J.-F."/>
            <person name="Tambutte S."/>
            <person name="Allemand D."/>
            <person name="Aranda M."/>
        </authorList>
    </citation>
    <scope>NUCLEOTIDE SEQUENCE [LARGE SCALE GENOMIC DNA]</scope>
</reference>
<protein>
    <submittedName>
        <fullName evidence="1">Uncharacterized protein</fullName>
    </submittedName>
</protein>
<accession>A0A2B4R3M1</accession>